<dbReference type="SMART" id="SM00134">
    <property type="entry name" value="LU"/>
    <property type="match status" value="2"/>
</dbReference>
<evidence type="ECO:0000313" key="5">
    <source>
        <dbReference type="EMBL" id="KAF7696308.1"/>
    </source>
</evidence>
<dbReference type="EMBL" id="JABFDY010000016">
    <property type="protein sequence ID" value="KAF7696308.1"/>
    <property type="molecule type" value="Genomic_DNA"/>
</dbReference>
<dbReference type="InterPro" id="IPR016054">
    <property type="entry name" value="LY6_UPA_recep-like"/>
</dbReference>
<dbReference type="InterPro" id="IPR045860">
    <property type="entry name" value="Snake_toxin-like_sf"/>
</dbReference>
<keyword evidence="6" id="KW-1185">Reference proteome</keyword>
<feature type="chain" id="PRO_5035875831" description="UPAR/Ly6 domain-containing protein" evidence="3">
    <location>
        <begin position="20"/>
        <end position="204"/>
    </location>
</feature>
<organism evidence="5 6">
    <name type="scientific">Silurus meridionalis</name>
    <name type="common">Southern catfish</name>
    <name type="synonym">Silurus soldatovi meridionalis</name>
    <dbReference type="NCBI Taxonomy" id="175797"/>
    <lineage>
        <taxon>Eukaryota</taxon>
        <taxon>Metazoa</taxon>
        <taxon>Chordata</taxon>
        <taxon>Craniata</taxon>
        <taxon>Vertebrata</taxon>
        <taxon>Euteleostomi</taxon>
        <taxon>Actinopterygii</taxon>
        <taxon>Neopterygii</taxon>
        <taxon>Teleostei</taxon>
        <taxon>Ostariophysi</taxon>
        <taxon>Siluriformes</taxon>
        <taxon>Siluridae</taxon>
        <taxon>Silurus</taxon>
    </lineage>
</organism>
<evidence type="ECO:0000256" key="1">
    <source>
        <dbReference type="ARBA" id="ARBA00004613"/>
    </source>
</evidence>
<dbReference type="PANTHER" id="PTHR20914:SF9">
    <property type="entry name" value="COILED, ISOFORM A"/>
    <property type="match status" value="1"/>
</dbReference>
<proteinExistence type="predicted"/>
<dbReference type="PANTHER" id="PTHR20914">
    <property type="entry name" value="LY6/PLAUR DOMAIN-CONTAINING PROTEIN 8"/>
    <property type="match status" value="1"/>
</dbReference>
<dbReference type="InterPro" id="IPR050918">
    <property type="entry name" value="CNF-like_PLA2_Inhibitor"/>
</dbReference>
<name>A0A8T0AVW3_SILME</name>
<protein>
    <recommendedName>
        <fullName evidence="4">UPAR/Ly6 domain-containing protein</fullName>
    </recommendedName>
</protein>
<comment type="caution">
    <text evidence="5">The sequence shown here is derived from an EMBL/GenBank/DDBJ whole genome shotgun (WGS) entry which is preliminary data.</text>
</comment>
<evidence type="ECO:0000256" key="3">
    <source>
        <dbReference type="SAM" id="SignalP"/>
    </source>
</evidence>
<dbReference type="Pfam" id="PF00021">
    <property type="entry name" value="UPAR_LY6"/>
    <property type="match status" value="2"/>
</dbReference>
<keyword evidence="2" id="KW-0964">Secreted</keyword>
<feature type="signal peptide" evidence="3">
    <location>
        <begin position="1"/>
        <end position="19"/>
    </location>
</feature>
<comment type="subcellular location">
    <subcellularLocation>
        <location evidence="1">Secreted</location>
    </subcellularLocation>
</comment>
<reference evidence="5" key="1">
    <citation type="submission" date="2020-08" db="EMBL/GenBank/DDBJ databases">
        <title>Chromosome-level assembly of Southern catfish (Silurus meridionalis) provides insights into visual adaptation to the nocturnal and benthic lifestyles.</title>
        <authorList>
            <person name="Zhang Y."/>
            <person name="Wang D."/>
            <person name="Peng Z."/>
        </authorList>
    </citation>
    <scope>NUCLEOTIDE SEQUENCE</scope>
    <source>
        <strain evidence="5">SWU-2019-XX</strain>
        <tissue evidence="5">Muscle</tissue>
    </source>
</reference>
<dbReference type="GO" id="GO:0005576">
    <property type="term" value="C:extracellular region"/>
    <property type="evidence" value="ECO:0007669"/>
    <property type="project" value="UniProtKB-SubCell"/>
</dbReference>
<evidence type="ECO:0000256" key="2">
    <source>
        <dbReference type="ARBA" id="ARBA00022525"/>
    </source>
</evidence>
<sequence length="204" mass="21859">MKFSIVLLLSCMLVPEVLMLTCQQCISTINSPCPSTPLNCSNVCSSTTVSYYSSTSYATVTLQNCTTLGFCLNGSLNLGSSNLLVNTQCCSTDFCNNQTLPVPSQQLPNDLSCYTCINNNCSATMQCVGDQNYCISINIASGNNVSTQAGCTTKSFCDAAALFNQLFANSTLNCCQGNLCNDAKMLTLSFLPMIIPLLCSIIFY</sequence>
<dbReference type="SUPFAM" id="SSF57302">
    <property type="entry name" value="Snake toxin-like"/>
    <property type="match status" value="2"/>
</dbReference>
<dbReference type="Proteomes" id="UP000606274">
    <property type="component" value="Unassembled WGS sequence"/>
</dbReference>
<feature type="domain" description="UPAR/Ly6" evidence="4">
    <location>
        <begin position="111"/>
        <end position="191"/>
    </location>
</feature>
<keyword evidence="3" id="KW-0732">Signal</keyword>
<gene>
    <name evidence="5" type="ORF">HF521_006402</name>
</gene>
<dbReference type="AlphaFoldDB" id="A0A8T0AVW3"/>
<dbReference type="Gene3D" id="2.10.60.10">
    <property type="entry name" value="CD59"/>
    <property type="match status" value="2"/>
</dbReference>
<feature type="domain" description="UPAR/Ly6" evidence="4">
    <location>
        <begin position="20"/>
        <end position="103"/>
    </location>
</feature>
<evidence type="ECO:0000313" key="6">
    <source>
        <dbReference type="Proteomes" id="UP000606274"/>
    </source>
</evidence>
<evidence type="ECO:0000259" key="4">
    <source>
        <dbReference type="SMART" id="SM00134"/>
    </source>
</evidence>
<accession>A0A8T0AVW3</accession>